<keyword evidence="1" id="KW-0396">Initiation factor</keyword>
<sequence>AAAEAALQAADRAAAAAANDAAPIAAAEEAATAAQDAAEAATATADAAGVAAQIEALLTPEGFDRAAVERIIDDAAIPDPQKATLKRLVATAEGNPELLSAALEQVKAVMR</sequence>
<evidence type="ECO:0000313" key="2">
    <source>
        <dbReference type="Proteomes" id="UP001589795"/>
    </source>
</evidence>
<keyword evidence="1" id="KW-0648">Protein biosynthesis</keyword>
<name>A0ABV6CJ82_9RHOB</name>
<dbReference type="Proteomes" id="UP001589795">
    <property type="component" value="Unassembled WGS sequence"/>
</dbReference>
<gene>
    <name evidence="1" type="ORF">ACFFIZ_10935</name>
</gene>
<evidence type="ECO:0000313" key="1">
    <source>
        <dbReference type="EMBL" id="MFC0200809.1"/>
    </source>
</evidence>
<dbReference type="GO" id="GO:0003743">
    <property type="term" value="F:translation initiation factor activity"/>
    <property type="evidence" value="ECO:0007669"/>
    <property type="project" value="UniProtKB-KW"/>
</dbReference>
<reference evidence="1 2" key="1">
    <citation type="submission" date="2024-09" db="EMBL/GenBank/DDBJ databases">
        <authorList>
            <person name="Sun Q."/>
            <person name="Mori K."/>
        </authorList>
    </citation>
    <scope>NUCLEOTIDE SEQUENCE [LARGE SCALE GENOMIC DNA]</scope>
    <source>
        <strain evidence="1 2">CCM 7904</strain>
    </source>
</reference>
<keyword evidence="2" id="KW-1185">Reference proteome</keyword>
<dbReference type="EMBL" id="JBHLWQ010000102">
    <property type="protein sequence ID" value="MFC0200809.1"/>
    <property type="molecule type" value="Genomic_DNA"/>
</dbReference>
<comment type="caution">
    <text evidence="1">The sequence shown here is derived from an EMBL/GenBank/DDBJ whole genome shotgun (WGS) entry which is preliminary data.</text>
</comment>
<feature type="non-terminal residue" evidence="1">
    <location>
        <position position="1"/>
    </location>
</feature>
<proteinExistence type="predicted"/>
<accession>A0ABV6CJ82</accession>
<protein>
    <submittedName>
        <fullName evidence="1">Translation initiation factor 3</fullName>
    </submittedName>
</protein>
<organism evidence="1 2">
    <name type="scientific">Paracoccus rhizosphaerae</name>
    <dbReference type="NCBI Taxonomy" id="1133347"/>
    <lineage>
        <taxon>Bacteria</taxon>
        <taxon>Pseudomonadati</taxon>
        <taxon>Pseudomonadota</taxon>
        <taxon>Alphaproteobacteria</taxon>
        <taxon>Rhodobacterales</taxon>
        <taxon>Paracoccaceae</taxon>
        <taxon>Paracoccus</taxon>
    </lineage>
</organism>